<dbReference type="STRING" id="2163413.A0A4P6XRW4"/>
<organism evidence="3 4">
    <name type="scientific">Metschnikowia aff. pulcherrima</name>
    <dbReference type="NCBI Taxonomy" id="2163413"/>
    <lineage>
        <taxon>Eukaryota</taxon>
        <taxon>Fungi</taxon>
        <taxon>Dikarya</taxon>
        <taxon>Ascomycota</taxon>
        <taxon>Saccharomycotina</taxon>
        <taxon>Pichiomycetes</taxon>
        <taxon>Metschnikowiaceae</taxon>
        <taxon>Metschnikowia</taxon>
    </lineage>
</organism>
<proteinExistence type="predicted"/>
<feature type="transmembrane region" description="Helical" evidence="2">
    <location>
        <begin position="352"/>
        <end position="372"/>
    </location>
</feature>
<feature type="region of interest" description="Disordered" evidence="1">
    <location>
        <begin position="176"/>
        <end position="247"/>
    </location>
</feature>
<feature type="transmembrane region" description="Helical" evidence="2">
    <location>
        <begin position="381"/>
        <end position="400"/>
    </location>
</feature>
<dbReference type="Gene3D" id="1.10.167.10">
    <property type="entry name" value="Regulator of G-protein Signalling 4, domain 2"/>
    <property type="match status" value="1"/>
</dbReference>
<reference evidence="4" key="1">
    <citation type="submission" date="2019-03" db="EMBL/GenBank/DDBJ databases">
        <title>Snf2 controls pulcherriminic acid biosynthesis and connects pigmentation and antifungal activity of the yeast Metschnikowia pulcherrima.</title>
        <authorList>
            <person name="Gore-Lloyd D."/>
            <person name="Sumann I."/>
            <person name="Brachmann A.O."/>
            <person name="Schneeberger K."/>
            <person name="Ortiz-Merino R.A."/>
            <person name="Moreno-Beltran M."/>
            <person name="Schlaefli M."/>
            <person name="Kirner P."/>
            <person name="Santos Kron A."/>
            <person name="Wolfe K.H."/>
            <person name="Piel J."/>
            <person name="Ahrens C.H."/>
            <person name="Henk D."/>
            <person name="Freimoser F.M."/>
        </authorList>
    </citation>
    <scope>NUCLEOTIDE SEQUENCE [LARGE SCALE GENOMIC DNA]</scope>
    <source>
        <strain evidence="4">APC 1.2</strain>
    </source>
</reference>
<feature type="transmembrane region" description="Helical" evidence="2">
    <location>
        <begin position="435"/>
        <end position="456"/>
    </location>
</feature>
<dbReference type="InterPro" id="IPR036305">
    <property type="entry name" value="RGS_sf"/>
</dbReference>
<dbReference type="InterPro" id="IPR044926">
    <property type="entry name" value="RGS_subdomain_2"/>
</dbReference>
<dbReference type="PANTHER" id="PTHR13155:SF1">
    <property type="entry name" value="A-KINASE ANCHOR PROTEIN 10, MITOCHONDRIAL"/>
    <property type="match status" value="1"/>
</dbReference>
<sequence length="461" mass="53014">MTEKYQLDNPNAHYLANLSNLNLTNNNIQLGRLPTLGEILLNKTKSPISLYNFYLYMKNVENNVDYLDFWFDLINHLNLCKHYVQGLRESIVRQSTHSAGFASNNPFSSAPDANRDSFPLSEKSKHKSLSLSVLLELIINDHILEDNDSNRLSEFLRGDIDLDTVDPKLKELIEAYSGEESVTQPSPNLDRGSFYTTSEKRVSSQSRLLESSSDSPQMSSLQPGEFQPRESTLPTQRTHRSKRHSSLNPSLLEKLIKETSVSSLFISRQNLKESSHNLLLKYFVEDSEKSLDISQKLNNYIINAIEVDGRDDPGVFDGVKRYVFSRLENEHLPNFLNFIAIKNINKSVNTRVIFGFFMIFISFWIAFSLIFLDQKKRYRCVVIFTFFCGFYGLMSSIYRIDPFLAFSGRSESYIPSHAFIRIEDSFIHRLLMKRAAWVLFLVGLLTAIFSVLFCLVPGRRL</sequence>
<dbReference type="SUPFAM" id="SSF48097">
    <property type="entry name" value="Regulator of G-protein signaling, RGS"/>
    <property type="match status" value="1"/>
</dbReference>
<dbReference type="PANTHER" id="PTHR13155">
    <property type="entry name" value="A-KINASE ANCHOR PROTEINS"/>
    <property type="match status" value="1"/>
</dbReference>
<evidence type="ECO:0000313" key="4">
    <source>
        <dbReference type="Proteomes" id="UP000292447"/>
    </source>
</evidence>
<keyword evidence="2" id="KW-0472">Membrane</keyword>
<dbReference type="AlphaFoldDB" id="A0A4P6XRW4"/>
<accession>A0A4P6XRW4</accession>
<dbReference type="GO" id="GO:0008104">
    <property type="term" value="P:intracellular protein localization"/>
    <property type="evidence" value="ECO:0007669"/>
    <property type="project" value="TreeGrafter"/>
</dbReference>
<evidence type="ECO:0008006" key="5">
    <source>
        <dbReference type="Google" id="ProtNLM"/>
    </source>
</evidence>
<feature type="compositionally biased region" description="Low complexity" evidence="1">
    <location>
        <begin position="203"/>
        <end position="220"/>
    </location>
</feature>
<name>A0A4P6XRW4_9ASCO</name>
<protein>
    <recommendedName>
        <fullName evidence="5">RGS domain-containing protein</fullName>
    </recommendedName>
</protein>
<evidence type="ECO:0000256" key="1">
    <source>
        <dbReference type="SAM" id="MobiDB-lite"/>
    </source>
</evidence>
<keyword evidence="2" id="KW-0812">Transmembrane</keyword>
<dbReference type="Proteomes" id="UP000292447">
    <property type="component" value="Chromosome IV"/>
</dbReference>
<keyword evidence="4" id="KW-1185">Reference proteome</keyword>
<dbReference type="GO" id="GO:0005886">
    <property type="term" value="C:plasma membrane"/>
    <property type="evidence" value="ECO:0007669"/>
    <property type="project" value="TreeGrafter"/>
</dbReference>
<keyword evidence="2" id="KW-1133">Transmembrane helix</keyword>
<evidence type="ECO:0000256" key="2">
    <source>
        <dbReference type="SAM" id="Phobius"/>
    </source>
</evidence>
<evidence type="ECO:0000313" key="3">
    <source>
        <dbReference type="EMBL" id="QBM89096.1"/>
    </source>
</evidence>
<dbReference type="EMBL" id="CP034459">
    <property type="protein sequence ID" value="QBM89096.1"/>
    <property type="molecule type" value="Genomic_DNA"/>
</dbReference>
<dbReference type="InterPro" id="IPR052246">
    <property type="entry name" value="Cell_Polariz_PKAAnc"/>
</dbReference>
<gene>
    <name evidence="3" type="ORF">METSCH_D01570</name>
</gene>